<dbReference type="PANTHER" id="PTHR43567:SF1">
    <property type="entry name" value="FLAVOREDOXIN"/>
    <property type="match status" value="1"/>
</dbReference>
<dbReference type="PANTHER" id="PTHR43567">
    <property type="entry name" value="FLAVOREDOXIN-RELATED-RELATED"/>
    <property type="match status" value="1"/>
</dbReference>
<keyword evidence="2" id="KW-0285">Flavoprotein</keyword>
<dbReference type="InterPro" id="IPR052174">
    <property type="entry name" value="Flavoredoxin"/>
</dbReference>
<evidence type="ECO:0000313" key="5">
    <source>
        <dbReference type="EMBL" id="OUT08041.1"/>
    </source>
</evidence>
<dbReference type="SUPFAM" id="SSF50475">
    <property type="entry name" value="FMN-binding split barrel"/>
    <property type="match status" value="1"/>
</dbReference>
<evidence type="ECO:0000256" key="1">
    <source>
        <dbReference type="ARBA" id="ARBA00001917"/>
    </source>
</evidence>
<dbReference type="EMBL" id="NDYN01000004">
    <property type="protein sequence ID" value="OUT08041.1"/>
    <property type="molecule type" value="Genomic_DNA"/>
</dbReference>
<evidence type="ECO:0000256" key="3">
    <source>
        <dbReference type="ARBA" id="ARBA00038054"/>
    </source>
</evidence>
<dbReference type="InterPro" id="IPR002563">
    <property type="entry name" value="Flavin_Rdtase-like_dom"/>
</dbReference>
<accession>A0A1Y5MHH0</accession>
<evidence type="ECO:0000313" key="6">
    <source>
        <dbReference type="Proteomes" id="UP000196317"/>
    </source>
</evidence>
<evidence type="ECO:0000259" key="4">
    <source>
        <dbReference type="Pfam" id="PF01613"/>
    </source>
</evidence>
<dbReference type="Gene3D" id="2.30.110.10">
    <property type="entry name" value="Electron Transport, Fmn-binding Protein, Chain A"/>
    <property type="match status" value="1"/>
</dbReference>
<dbReference type="Proteomes" id="UP000196317">
    <property type="component" value="Unassembled WGS sequence"/>
</dbReference>
<protein>
    <submittedName>
        <fullName evidence="5">Sodium:proton antiporter</fullName>
    </submittedName>
</protein>
<organism evidence="5 6">
    <name type="scientific">Campylobacter concisus</name>
    <dbReference type="NCBI Taxonomy" id="199"/>
    <lineage>
        <taxon>Bacteria</taxon>
        <taxon>Pseudomonadati</taxon>
        <taxon>Campylobacterota</taxon>
        <taxon>Epsilonproteobacteria</taxon>
        <taxon>Campylobacterales</taxon>
        <taxon>Campylobacteraceae</taxon>
        <taxon>Campylobacter</taxon>
    </lineage>
</organism>
<reference evidence="5 6" key="1">
    <citation type="submission" date="2017-04" db="EMBL/GenBank/DDBJ databases">
        <title>Complete genome of Campylobacter concisus ATCC 33237T and draft genomes for an additional eight well characterized C. concisus strains.</title>
        <authorList>
            <person name="Cornelius A.J."/>
            <person name="Miller W.G."/>
            <person name="Lastovica A.J."/>
            <person name="On S.L."/>
            <person name="French N.P."/>
            <person name="Vandenberg O."/>
            <person name="Biggs P.J."/>
        </authorList>
    </citation>
    <scope>NUCLEOTIDE SEQUENCE [LARGE SCALE GENOMIC DNA]</scope>
    <source>
        <strain evidence="5 6">CCUG 19995</strain>
    </source>
</reference>
<feature type="domain" description="Flavin reductase like" evidence="4">
    <location>
        <begin position="13"/>
        <end position="181"/>
    </location>
</feature>
<dbReference type="AlphaFoldDB" id="A0A1Y5MHH0"/>
<comment type="similarity">
    <text evidence="3">Belongs to the flavoredoxin family.</text>
</comment>
<dbReference type="GO" id="GO:0016646">
    <property type="term" value="F:oxidoreductase activity, acting on the CH-NH group of donors, NAD or NADP as acceptor"/>
    <property type="evidence" value="ECO:0007669"/>
    <property type="project" value="UniProtKB-ARBA"/>
</dbReference>
<dbReference type="Pfam" id="PF01613">
    <property type="entry name" value="Flavin_Reduct"/>
    <property type="match status" value="1"/>
</dbReference>
<dbReference type="InterPro" id="IPR012349">
    <property type="entry name" value="Split_barrel_FMN-bd"/>
</dbReference>
<dbReference type="GO" id="GO:0010181">
    <property type="term" value="F:FMN binding"/>
    <property type="evidence" value="ECO:0007669"/>
    <property type="project" value="InterPro"/>
</dbReference>
<comment type="caution">
    <text evidence="5">The sequence shown here is derived from an EMBL/GenBank/DDBJ whole genome shotgun (WGS) entry which is preliminary data.</text>
</comment>
<gene>
    <name evidence="5" type="ORF">B9N65_04365</name>
</gene>
<sequence>MHKELNRSGFYYGFPVLLATTKDQKGRDDITVLSSSWTLGDSVVLGIGVDNKGYKNIQNGSDITLNLCDESLLEAIKKIEKLTGDEEVPEEKRALGYSYESDKFKVANLHKEPGIKAKSVRIKECKIQIETIVEKCEIKEWFCIVTCKIVGIFVDENLLKDEKIDTQKYSPLIYKFKEYVKTGKRLGLNFGFKEV</sequence>
<comment type="cofactor">
    <cofactor evidence="1">
        <name>FMN</name>
        <dbReference type="ChEBI" id="CHEBI:58210"/>
    </cofactor>
</comment>
<dbReference type="RefSeq" id="WP_087582956.1">
    <property type="nucleotide sequence ID" value="NZ_NDYN01000004.1"/>
</dbReference>
<proteinExistence type="inferred from homology"/>
<name>A0A1Y5MHH0_9BACT</name>
<evidence type="ECO:0000256" key="2">
    <source>
        <dbReference type="ARBA" id="ARBA00022630"/>
    </source>
</evidence>